<dbReference type="EMBL" id="MK072342">
    <property type="protein sequence ID" value="AYV82155.1"/>
    <property type="molecule type" value="Genomic_DNA"/>
</dbReference>
<proteinExistence type="predicted"/>
<gene>
    <name evidence="1" type="ORF">Homavirus11_11</name>
</gene>
<protein>
    <submittedName>
        <fullName evidence="1">Uncharacterized protein</fullName>
    </submittedName>
</protein>
<sequence>MYNKCYNQYSSNYILKAIPNDVAYSNYIVFYKKNTDILQELDKYINTFKNKNAGKCLVYSSCDKELDLTGGILYDIRTNLTGI</sequence>
<accession>A0A3G5A4K0</accession>
<evidence type="ECO:0000313" key="1">
    <source>
        <dbReference type="EMBL" id="AYV82155.1"/>
    </source>
</evidence>
<reference evidence="1" key="1">
    <citation type="submission" date="2018-10" db="EMBL/GenBank/DDBJ databases">
        <title>Hidden diversity of soil giant viruses.</title>
        <authorList>
            <person name="Schulz F."/>
            <person name="Alteio L."/>
            <person name="Goudeau D."/>
            <person name="Ryan E.M."/>
            <person name="Malmstrom R.R."/>
            <person name="Blanchard J."/>
            <person name="Woyke T."/>
        </authorList>
    </citation>
    <scope>NUCLEOTIDE SEQUENCE</scope>
    <source>
        <strain evidence="1">HOV1</strain>
    </source>
</reference>
<organism evidence="1">
    <name type="scientific">Homavirus sp</name>
    <dbReference type="NCBI Taxonomy" id="2487769"/>
    <lineage>
        <taxon>Viruses</taxon>
        <taxon>Varidnaviria</taxon>
        <taxon>Bamfordvirae</taxon>
        <taxon>Nucleocytoviricota</taxon>
        <taxon>Megaviricetes</taxon>
        <taxon>Imitervirales</taxon>
        <taxon>Mimiviridae</taxon>
        <taxon>Klosneuvirinae</taxon>
    </lineage>
</organism>
<name>A0A3G5A4K0_9VIRU</name>